<evidence type="ECO:0000313" key="3">
    <source>
        <dbReference type="Proteomes" id="UP000317344"/>
    </source>
</evidence>
<dbReference type="KEGG" id="toy:FO059_18165"/>
<dbReference type="Gene3D" id="3.40.50.300">
    <property type="entry name" value="P-loop containing nucleotide triphosphate hydrolases"/>
    <property type="match status" value="2"/>
</dbReference>
<name>A0A516XA56_9ACTN</name>
<dbReference type="AlphaFoldDB" id="A0A516XA56"/>
<reference evidence="2 3" key="2">
    <citation type="submission" date="2019-07" db="EMBL/GenBank/DDBJ databases">
        <authorList>
            <person name="Huang Y."/>
        </authorList>
    </citation>
    <scope>NUCLEOTIDE SEQUENCE [LARGE SCALE GENOMIC DNA]</scope>
    <source>
        <strain evidence="2 3">HY188</strain>
        <plasmid evidence="2 3">unnamed</plasmid>
    </source>
</reference>
<organism evidence="2 3">
    <name type="scientific">Tomitella fengzijianii</name>
    <dbReference type="NCBI Taxonomy" id="2597660"/>
    <lineage>
        <taxon>Bacteria</taxon>
        <taxon>Bacillati</taxon>
        <taxon>Actinomycetota</taxon>
        <taxon>Actinomycetes</taxon>
        <taxon>Mycobacteriales</taxon>
        <taxon>Tomitella</taxon>
    </lineage>
</organism>
<gene>
    <name evidence="2" type="ORF">FO059_18165</name>
</gene>
<evidence type="ECO:0000256" key="1">
    <source>
        <dbReference type="SAM" id="MobiDB-lite"/>
    </source>
</evidence>
<proteinExistence type="predicted"/>
<sequence>MARRTTTAVPDAPENPESAARRRPPPRRSKWLDRWGWYEHRAAGAYTTTRQAEVLNLATQRRDARSEGVLFGLNKLSQSLVIIDPFALYGDEIENINVCAIGDIGKGKSSGIKTGFVLRQIAAGRRVVVLDKKRQGASGGEYTPIARELGAASVRFRTGGGGASLNLLDPEIAATGQTGGGVDPAGQNALVAAVLEDTMGRTLSEREYAALNRALRIITDRAAASGTEATAADLAAEMLAPSTHTADGTPVTDFGELWEDEARRWGRDPGLALRRLCDGDLKGLVDQPTSPDVRAALEHPLVHFDVSEMPTKGPALRVIMTVIHTWLANVLAARADHHEQTLLVVEEGWHIAGGSTGQVFHDNMKLSRGLGLSTVSAFHHISDLPAESPARALMKEAGIVLLYGQERYEDAAEAVAMYHLPPGTEETLMNLPKGHCLVKYGSQDPMLVEHVRSSTEQRLTDTDAIIKGEQ</sequence>
<dbReference type="OrthoDB" id="3972227at2"/>
<feature type="region of interest" description="Disordered" evidence="1">
    <location>
        <begin position="1"/>
        <end position="28"/>
    </location>
</feature>
<reference evidence="2 3" key="1">
    <citation type="submission" date="2019-07" db="EMBL/GenBank/DDBJ databases">
        <title>Tomitella cavernea sp. nov., an actinomycete isolated from soil.</title>
        <authorList>
            <person name="Cheng J."/>
        </authorList>
    </citation>
    <scope>NUCLEOTIDE SEQUENCE [LARGE SCALE GENOMIC DNA]</scope>
    <source>
        <strain evidence="2 3">HY188</strain>
        <plasmid evidence="2 3">unnamed</plasmid>
    </source>
</reference>
<keyword evidence="2" id="KW-0614">Plasmid</keyword>
<dbReference type="EMBL" id="CP041766">
    <property type="protein sequence ID" value="QDQ99541.1"/>
    <property type="molecule type" value="Genomic_DNA"/>
</dbReference>
<dbReference type="SUPFAM" id="SSF52540">
    <property type="entry name" value="P-loop containing nucleoside triphosphate hydrolases"/>
    <property type="match status" value="1"/>
</dbReference>
<keyword evidence="3" id="KW-1185">Reference proteome</keyword>
<protein>
    <submittedName>
        <fullName evidence="2">ATP/GTP-binding protein</fullName>
    </submittedName>
</protein>
<evidence type="ECO:0000313" key="2">
    <source>
        <dbReference type="EMBL" id="QDQ99541.1"/>
    </source>
</evidence>
<accession>A0A516XA56</accession>
<dbReference type="Proteomes" id="UP000317344">
    <property type="component" value="Plasmid unnamed"/>
</dbReference>
<dbReference type="InterPro" id="IPR027417">
    <property type="entry name" value="P-loop_NTPase"/>
</dbReference>
<geneLocation type="plasmid" evidence="2">
    <name>unnamed</name>
</geneLocation>